<dbReference type="EMBL" id="QGMF01000231">
    <property type="protein sequence ID" value="TVY17681.1"/>
    <property type="molecule type" value="Genomic_DNA"/>
</dbReference>
<evidence type="ECO:0000313" key="2">
    <source>
        <dbReference type="EMBL" id="TVY17681.1"/>
    </source>
</evidence>
<proteinExistence type="predicted"/>
<reference evidence="2 3" key="1">
    <citation type="submission" date="2018-05" db="EMBL/GenBank/DDBJ databases">
        <title>Whole genome sequencing for identification of molecular markers to develop diagnostic detection tools for the regulated plant pathogen Lachnellula willkommii.</title>
        <authorList>
            <person name="Giroux E."/>
            <person name="Bilodeau G."/>
        </authorList>
    </citation>
    <scope>NUCLEOTIDE SEQUENCE [LARGE SCALE GENOMIC DNA]</scope>
    <source>
        <strain evidence="2 3">CBS 203.66</strain>
    </source>
</reference>
<feature type="region of interest" description="Disordered" evidence="1">
    <location>
        <begin position="185"/>
        <end position="204"/>
    </location>
</feature>
<dbReference type="Proteomes" id="UP000469559">
    <property type="component" value="Unassembled WGS sequence"/>
</dbReference>
<dbReference type="OrthoDB" id="2341546at2759"/>
<evidence type="ECO:0000256" key="1">
    <source>
        <dbReference type="SAM" id="MobiDB-lite"/>
    </source>
</evidence>
<keyword evidence="3" id="KW-1185">Reference proteome</keyword>
<evidence type="ECO:0000313" key="3">
    <source>
        <dbReference type="Proteomes" id="UP000469559"/>
    </source>
</evidence>
<evidence type="ECO:0008006" key="4">
    <source>
        <dbReference type="Google" id="ProtNLM"/>
    </source>
</evidence>
<comment type="caution">
    <text evidence="2">The sequence shown here is derived from an EMBL/GenBank/DDBJ whole genome shotgun (WGS) entry which is preliminary data.</text>
</comment>
<gene>
    <name evidence="2" type="ORF">LARI1_G004629</name>
</gene>
<accession>A0A8T9BE19</accession>
<name>A0A8T9BE19_9HELO</name>
<sequence length="253" mass="28272">MTLNGNISSITHLHLLSANVHLNAFTFFLPNSADRHAEFLPLYWAICDFLHSVMEYQTSTGTLLDHCSNLISRTIYPSGFALMKLLNSPFATRFDVSNGKSLFFGILPAVKNMSLQKDDLAFRFANWSPALWREMGAGALWSESKPDPLFLKVEYGMNCSHVYDCMWKRREAQQVKEALAQQSMSAISGPARSPAPHTMTMPSEGNYSALAGPSSLAQDMEAMEMFNSMDWMLGDWVDMPLGSDVFGMQSNFP</sequence>
<dbReference type="AlphaFoldDB" id="A0A8T9BE19"/>
<organism evidence="2 3">
    <name type="scientific">Lachnellula arida</name>
    <dbReference type="NCBI Taxonomy" id="1316785"/>
    <lineage>
        <taxon>Eukaryota</taxon>
        <taxon>Fungi</taxon>
        <taxon>Dikarya</taxon>
        <taxon>Ascomycota</taxon>
        <taxon>Pezizomycotina</taxon>
        <taxon>Leotiomycetes</taxon>
        <taxon>Helotiales</taxon>
        <taxon>Lachnaceae</taxon>
        <taxon>Lachnellula</taxon>
    </lineage>
</organism>
<protein>
    <recommendedName>
        <fullName evidence="4">Transcription factor domain-containing protein</fullName>
    </recommendedName>
</protein>